<dbReference type="SMART" id="SM00870">
    <property type="entry name" value="Asparaginase"/>
    <property type="match status" value="1"/>
</dbReference>
<evidence type="ECO:0000259" key="6">
    <source>
        <dbReference type="Pfam" id="PF00710"/>
    </source>
</evidence>
<dbReference type="PIRSF" id="PIRSF500176">
    <property type="entry name" value="L_ASNase"/>
    <property type="match status" value="1"/>
</dbReference>
<evidence type="ECO:0000259" key="7">
    <source>
        <dbReference type="Pfam" id="PF17763"/>
    </source>
</evidence>
<feature type="active site" description="O-isoaspartyl threonine intermediate" evidence="3">
    <location>
        <position position="21"/>
    </location>
</feature>
<evidence type="ECO:0000256" key="1">
    <source>
        <dbReference type="ARBA" id="ARBA00010518"/>
    </source>
</evidence>
<dbReference type="InterPro" id="IPR040919">
    <property type="entry name" value="Asparaginase_C"/>
</dbReference>
<name>A0A0K6I6I6_9BURK</name>
<feature type="binding site" evidence="4">
    <location>
        <position position="68"/>
    </location>
    <ligand>
        <name>substrate</name>
    </ligand>
</feature>
<dbReference type="InterPro" id="IPR020827">
    <property type="entry name" value="Asparaginase/glutaminase_AS1"/>
</dbReference>
<evidence type="ECO:0000313" key="9">
    <source>
        <dbReference type="Proteomes" id="UP000183649"/>
    </source>
</evidence>
<organism evidence="8 9">
    <name type="scientific">Thiomonas bhubaneswarensis</name>
    <dbReference type="NCBI Taxonomy" id="339866"/>
    <lineage>
        <taxon>Bacteria</taxon>
        <taxon>Pseudomonadati</taxon>
        <taxon>Pseudomonadota</taxon>
        <taxon>Betaproteobacteria</taxon>
        <taxon>Burkholderiales</taxon>
        <taxon>Thiomonas</taxon>
    </lineage>
</organism>
<dbReference type="Pfam" id="PF00710">
    <property type="entry name" value="Asparaginase"/>
    <property type="match status" value="1"/>
</dbReference>
<dbReference type="GO" id="GO:0016740">
    <property type="term" value="F:transferase activity"/>
    <property type="evidence" value="ECO:0007669"/>
    <property type="project" value="UniProtKB-KW"/>
</dbReference>
<dbReference type="Proteomes" id="UP000183649">
    <property type="component" value="Unassembled WGS sequence"/>
</dbReference>
<dbReference type="PIRSF" id="PIRSF001220">
    <property type="entry name" value="L-ASNase_gatD"/>
    <property type="match status" value="1"/>
</dbReference>
<evidence type="ECO:0000256" key="2">
    <source>
        <dbReference type="ARBA" id="ARBA00022801"/>
    </source>
</evidence>
<dbReference type="InterPro" id="IPR036152">
    <property type="entry name" value="Asp/glu_Ase-like_sf"/>
</dbReference>
<gene>
    <name evidence="8" type="ORF">Ga0061069_10813</name>
</gene>
<dbReference type="OrthoDB" id="9788068at2"/>
<dbReference type="EMBL" id="CYHF01000008">
    <property type="protein sequence ID" value="CUA98745.1"/>
    <property type="molecule type" value="Genomic_DNA"/>
</dbReference>
<dbReference type="InterPro" id="IPR006034">
    <property type="entry name" value="Asparaginase/glutaminase-like"/>
</dbReference>
<dbReference type="SFLD" id="SFLDS00057">
    <property type="entry name" value="Glutaminase/Asparaginase"/>
    <property type="match status" value="1"/>
</dbReference>
<sequence length="324" mass="33842">MMAPSSTRFLPQIAVLGTGGTIAGTATGDPSLPGYTAGVLGVDALIQAVPALGDIAQMQTEQVANVDSKDMSFAVWTRLAERVMHWLAQPQIRACVITHGTDSLEETAYFLSLVVPPDKPVVLTAAMRPATALNADGPQNLLDAVRVALDPDARHIGVVCVLHGVVHAAHDVAKVSTHAIEAFSSGERGPIGEIDGQELRLWRKVPPEAGAPFALPAKDCWPRVELLMNAAGVDGAVVRSLLESRSLQPPLRGLVIAGTGGGTVNRELEAALQEAEARGVAVKVASRVGPVRGGDDDGLSAVKLRVRLLLELAAADATQPSRTD</sequence>
<dbReference type="InterPro" id="IPR004550">
    <property type="entry name" value="AsnASE_II"/>
</dbReference>
<dbReference type="AlphaFoldDB" id="A0A0K6I6I6"/>
<evidence type="ECO:0000256" key="4">
    <source>
        <dbReference type="PIRSR" id="PIRSR001220-2"/>
    </source>
</evidence>
<keyword evidence="8" id="KW-0808">Transferase</keyword>
<dbReference type="PROSITE" id="PS51732">
    <property type="entry name" value="ASN_GLN_ASE_3"/>
    <property type="match status" value="1"/>
</dbReference>
<dbReference type="Gene3D" id="3.40.50.40">
    <property type="match status" value="1"/>
</dbReference>
<keyword evidence="2" id="KW-0378">Hydrolase</keyword>
<evidence type="ECO:0000313" key="8">
    <source>
        <dbReference type="EMBL" id="CUA98745.1"/>
    </source>
</evidence>
<dbReference type="InterPro" id="IPR027474">
    <property type="entry name" value="L-asparaginase_N"/>
</dbReference>
<dbReference type="PANTHER" id="PTHR11707:SF28">
    <property type="entry name" value="60 KDA LYSOPHOSPHOLIPASE"/>
    <property type="match status" value="1"/>
</dbReference>
<dbReference type="InterPro" id="IPR037152">
    <property type="entry name" value="L-asparaginase_N_sf"/>
</dbReference>
<dbReference type="CDD" id="cd08964">
    <property type="entry name" value="L-asparaginase_II"/>
    <property type="match status" value="1"/>
</dbReference>
<feature type="binding site" evidence="4">
    <location>
        <begin position="101"/>
        <end position="102"/>
    </location>
    <ligand>
        <name>substrate</name>
    </ligand>
</feature>
<dbReference type="STRING" id="339866.GCA_001418255_02242"/>
<evidence type="ECO:0000256" key="5">
    <source>
        <dbReference type="PROSITE-ProRule" id="PRU10099"/>
    </source>
</evidence>
<protein>
    <submittedName>
        <fullName evidence="8">L-asparaginase/archaeal Glu-tRNAGln amidotransferase subunit D</fullName>
    </submittedName>
</protein>
<dbReference type="FunFam" id="3.40.50.1170:FF:000001">
    <property type="entry name" value="L-asparaginase 2"/>
    <property type="match status" value="1"/>
</dbReference>
<dbReference type="Gene3D" id="3.40.50.1170">
    <property type="entry name" value="L-asparaginase, N-terminal domain"/>
    <property type="match status" value="1"/>
</dbReference>
<dbReference type="Pfam" id="PF17763">
    <property type="entry name" value="Asparaginase_C"/>
    <property type="match status" value="1"/>
</dbReference>
<evidence type="ECO:0000256" key="3">
    <source>
        <dbReference type="PIRSR" id="PIRSR001220-1"/>
    </source>
</evidence>
<dbReference type="SUPFAM" id="SSF53774">
    <property type="entry name" value="Glutaminase/Asparaginase"/>
    <property type="match status" value="1"/>
</dbReference>
<feature type="domain" description="Asparaginase/glutaminase C-terminal" evidence="7">
    <location>
        <begin position="223"/>
        <end position="289"/>
    </location>
</feature>
<dbReference type="RefSeq" id="WP_055451116.1">
    <property type="nucleotide sequence ID" value="NZ_CYHF01000008.1"/>
</dbReference>
<dbReference type="PANTHER" id="PTHR11707">
    <property type="entry name" value="L-ASPARAGINASE"/>
    <property type="match status" value="1"/>
</dbReference>
<comment type="similarity">
    <text evidence="1">Belongs to the asparaginase 1 family.</text>
</comment>
<dbReference type="GO" id="GO:0006528">
    <property type="term" value="P:asparagine metabolic process"/>
    <property type="evidence" value="ECO:0007669"/>
    <property type="project" value="InterPro"/>
</dbReference>
<feature type="domain" description="L-asparaginase N-terminal" evidence="6">
    <location>
        <begin position="13"/>
        <end position="203"/>
    </location>
</feature>
<dbReference type="InterPro" id="IPR027473">
    <property type="entry name" value="L-asparaginase_C"/>
</dbReference>
<proteinExistence type="inferred from homology"/>
<feature type="active site" evidence="5">
    <location>
        <position position="21"/>
    </location>
</feature>
<dbReference type="GO" id="GO:0004067">
    <property type="term" value="F:asparaginase activity"/>
    <property type="evidence" value="ECO:0007669"/>
    <property type="project" value="UniProtKB-UniRule"/>
</dbReference>
<keyword evidence="9" id="KW-1185">Reference proteome</keyword>
<accession>A0A0K6I6I6</accession>
<dbReference type="PROSITE" id="PS00144">
    <property type="entry name" value="ASN_GLN_ASE_1"/>
    <property type="match status" value="1"/>
</dbReference>
<reference evidence="9" key="1">
    <citation type="submission" date="2015-08" db="EMBL/GenBank/DDBJ databases">
        <authorList>
            <person name="Varghese N."/>
        </authorList>
    </citation>
    <scope>NUCLEOTIDE SEQUENCE [LARGE SCALE GENOMIC DNA]</scope>
    <source>
        <strain evidence="9">DSM 18181</strain>
    </source>
</reference>
<dbReference type="PRINTS" id="PR00139">
    <property type="entry name" value="ASNGLNASE"/>
</dbReference>